<reference evidence="2 3" key="1">
    <citation type="submission" date="2013-07" db="EMBL/GenBank/DDBJ databases">
        <title>Completed genome of Sphingomonas sanxanigenens NX02.</title>
        <authorList>
            <person name="Ma T."/>
            <person name="Huang H."/>
            <person name="Wu M."/>
            <person name="Li X."/>
            <person name="Li G."/>
        </authorList>
    </citation>
    <scope>NUCLEOTIDE SEQUENCE [LARGE SCALE GENOMIC DNA]</scope>
    <source>
        <strain evidence="2 3">NX02</strain>
    </source>
</reference>
<protein>
    <submittedName>
        <fullName evidence="2">Uncharacterized protein</fullName>
    </submittedName>
</protein>
<keyword evidence="1" id="KW-0472">Membrane</keyword>
<dbReference type="EMBL" id="CP006644">
    <property type="protein sequence ID" value="AHE52377.1"/>
    <property type="molecule type" value="Genomic_DNA"/>
</dbReference>
<proteinExistence type="predicted"/>
<dbReference type="AlphaFoldDB" id="W0A7C0"/>
<accession>W0A7C0</accession>
<evidence type="ECO:0000256" key="1">
    <source>
        <dbReference type="SAM" id="Phobius"/>
    </source>
</evidence>
<organism evidence="2 3">
    <name type="scientific">Sphingomonas sanxanigenens DSM 19645 = NX02</name>
    <dbReference type="NCBI Taxonomy" id="1123269"/>
    <lineage>
        <taxon>Bacteria</taxon>
        <taxon>Pseudomonadati</taxon>
        <taxon>Pseudomonadota</taxon>
        <taxon>Alphaproteobacteria</taxon>
        <taxon>Sphingomonadales</taxon>
        <taxon>Sphingomonadaceae</taxon>
        <taxon>Sphingomonas</taxon>
    </lineage>
</organism>
<gene>
    <name evidence="2" type="ORF">NX02_03110</name>
</gene>
<keyword evidence="1" id="KW-0812">Transmembrane</keyword>
<name>W0A7C0_9SPHN</name>
<feature type="transmembrane region" description="Helical" evidence="1">
    <location>
        <begin position="37"/>
        <end position="58"/>
    </location>
</feature>
<evidence type="ECO:0000313" key="2">
    <source>
        <dbReference type="EMBL" id="AHE52377.1"/>
    </source>
</evidence>
<keyword evidence="1" id="KW-1133">Transmembrane helix</keyword>
<dbReference type="Proteomes" id="UP000018851">
    <property type="component" value="Chromosome"/>
</dbReference>
<evidence type="ECO:0000313" key="3">
    <source>
        <dbReference type="Proteomes" id="UP000018851"/>
    </source>
</evidence>
<dbReference type="KEGG" id="ssan:NX02_03110"/>
<dbReference type="PATRIC" id="fig|1123269.5.peg.603"/>
<sequence>MFVALAVRLGQRYALFIAIFSGLIVVKLVLPDDASDWLSLSVSLPVTLIVFQLLYKYGATSNRPGRHK</sequence>
<feature type="transmembrane region" description="Helical" evidence="1">
    <location>
        <begin position="12"/>
        <end position="31"/>
    </location>
</feature>
<keyword evidence="3" id="KW-1185">Reference proteome</keyword>
<dbReference type="HOGENOM" id="CLU_2791842_0_0_5"/>